<dbReference type="InterPro" id="IPR011009">
    <property type="entry name" value="Kinase-like_dom_sf"/>
</dbReference>
<dbReference type="AlphaFoldDB" id="A0A409WUZ2"/>
<comment type="caution">
    <text evidence="7">The sequence shown here is derived from an EMBL/GenBank/DDBJ whole genome shotgun (WGS) entry which is preliminary data.</text>
</comment>
<dbReference type="EMBL" id="NHYE01004758">
    <property type="protein sequence ID" value="PPQ82343.1"/>
    <property type="molecule type" value="Genomic_DNA"/>
</dbReference>
<keyword evidence="8" id="KW-1185">Reference proteome</keyword>
<dbReference type="Gene3D" id="3.30.200.20">
    <property type="entry name" value="Phosphorylase Kinase, domain 1"/>
    <property type="match status" value="1"/>
</dbReference>
<dbReference type="Proteomes" id="UP000284706">
    <property type="component" value="Unassembled WGS sequence"/>
</dbReference>
<protein>
    <recommendedName>
        <fullName evidence="6">Protein kinase domain-containing protein</fullName>
    </recommendedName>
</protein>
<evidence type="ECO:0000256" key="1">
    <source>
        <dbReference type="ARBA" id="ARBA00022527"/>
    </source>
</evidence>
<feature type="domain" description="Protein kinase" evidence="6">
    <location>
        <begin position="1"/>
        <end position="299"/>
    </location>
</feature>
<dbReference type="InterPro" id="IPR051175">
    <property type="entry name" value="CLK_kinases"/>
</dbReference>
<evidence type="ECO:0000256" key="4">
    <source>
        <dbReference type="ARBA" id="ARBA00022777"/>
    </source>
</evidence>
<dbReference type="Gene3D" id="1.10.510.10">
    <property type="entry name" value="Transferase(Phosphotransferase) domain 1"/>
    <property type="match status" value="1"/>
</dbReference>
<keyword evidence="3" id="KW-0547">Nucleotide-binding</keyword>
<organism evidence="7 8">
    <name type="scientific">Gymnopilus dilepis</name>
    <dbReference type="NCBI Taxonomy" id="231916"/>
    <lineage>
        <taxon>Eukaryota</taxon>
        <taxon>Fungi</taxon>
        <taxon>Dikarya</taxon>
        <taxon>Basidiomycota</taxon>
        <taxon>Agaricomycotina</taxon>
        <taxon>Agaricomycetes</taxon>
        <taxon>Agaricomycetidae</taxon>
        <taxon>Agaricales</taxon>
        <taxon>Agaricineae</taxon>
        <taxon>Hymenogastraceae</taxon>
        <taxon>Gymnopilus</taxon>
    </lineage>
</organism>
<dbReference type="GO" id="GO:0005634">
    <property type="term" value="C:nucleus"/>
    <property type="evidence" value="ECO:0007669"/>
    <property type="project" value="TreeGrafter"/>
</dbReference>
<dbReference type="GO" id="GO:0005524">
    <property type="term" value="F:ATP binding"/>
    <property type="evidence" value="ECO:0007669"/>
    <property type="project" value="UniProtKB-KW"/>
</dbReference>
<dbReference type="OrthoDB" id="3010383at2759"/>
<evidence type="ECO:0000259" key="6">
    <source>
        <dbReference type="PROSITE" id="PS50011"/>
    </source>
</evidence>
<dbReference type="GO" id="GO:0004674">
    <property type="term" value="F:protein serine/threonine kinase activity"/>
    <property type="evidence" value="ECO:0007669"/>
    <property type="project" value="UniProtKB-KW"/>
</dbReference>
<evidence type="ECO:0000313" key="8">
    <source>
        <dbReference type="Proteomes" id="UP000284706"/>
    </source>
</evidence>
<name>A0A409WUZ2_9AGAR</name>
<keyword evidence="5" id="KW-0067">ATP-binding</keyword>
<keyword evidence="2" id="KW-0808">Transferase</keyword>
<dbReference type="SMART" id="SM00220">
    <property type="entry name" value="S_TKc"/>
    <property type="match status" value="1"/>
</dbReference>
<accession>A0A409WUZ2</accession>
<dbReference type="InterPro" id="IPR000719">
    <property type="entry name" value="Prot_kinase_dom"/>
</dbReference>
<dbReference type="SUPFAM" id="SSF56112">
    <property type="entry name" value="Protein kinase-like (PK-like)"/>
    <property type="match status" value="1"/>
</dbReference>
<proteinExistence type="predicted"/>
<dbReference type="PANTHER" id="PTHR45646:SF11">
    <property type="entry name" value="SERINE_THREONINE-PROTEIN KINASE DOA"/>
    <property type="match status" value="1"/>
</dbReference>
<keyword evidence="4" id="KW-0418">Kinase</keyword>
<dbReference type="InParanoid" id="A0A409WUZ2"/>
<evidence type="ECO:0000256" key="2">
    <source>
        <dbReference type="ARBA" id="ARBA00022679"/>
    </source>
</evidence>
<sequence length="317" mass="36532">MSSLLVAATVAPRFSLKDHVIGRYIVQRVRRECRIFQLLHVKDTLDGSSKVVRVINRCLTVDSRMLAEIAWLQGQKTEDEARHAVFLADYRDLRYFYLVFKKPARTLKDVLYDARLYLTRRHRREIGKQLVWALRSLHREGIVHTDISLENIEIVEDADHTEAVYLYDGFFGWRDVLATSRVRLSFYGQHGLNDVGNVGDDQYRSPESVFGLRVREASDVFSLGCVLFELARRKPLFPQCPSGSLYRREKAVLFDTILGPFPDHLIQDVRLIYSDVFRTSHSDGPEIDARMSRGIRDFADQALPLEVCASFCRCVMG</sequence>
<reference evidence="7 8" key="1">
    <citation type="journal article" date="2018" name="Evol. Lett.">
        <title>Horizontal gene cluster transfer increased hallucinogenic mushroom diversity.</title>
        <authorList>
            <person name="Reynolds H.T."/>
            <person name="Vijayakumar V."/>
            <person name="Gluck-Thaler E."/>
            <person name="Korotkin H.B."/>
            <person name="Matheny P.B."/>
            <person name="Slot J.C."/>
        </authorList>
    </citation>
    <scope>NUCLEOTIDE SEQUENCE [LARGE SCALE GENOMIC DNA]</scope>
    <source>
        <strain evidence="7 8">SRW20</strain>
    </source>
</reference>
<evidence type="ECO:0000313" key="7">
    <source>
        <dbReference type="EMBL" id="PPQ82343.1"/>
    </source>
</evidence>
<dbReference type="PROSITE" id="PS50011">
    <property type="entry name" value="PROTEIN_KINASE_DOM"/>
    <property type="match status" value="1"/>
</dbReference>
<keyword evidence="1" id="KW-0723">Serine/threonine-protein kinase</keyword>
<dbReference type="PANTHER" id="PTHR45646">
    <property type="entry name" value="SERINE/THREONINE-PROTEIN KINASE DOA-RELATED"/>
    <property type="match status" value="1"/>
</dbReference>
<evidence type="ECO:0000256" key="3">
    <source>
        <dbReference type="ARBA" id="ARBA00022741"/>
    </source>
</evidence>
<gene>
    <name evidence="7" type="ORF">CVT26_013216</name>
</gene>
<dbReference type="Pfam" id="PF00069">
    <property type="entry name" value="Pkinase"/>
    <property type="match status" value="1"/>
</dbReference>
<evidence type="ECO:0000256" key="5">
    <source>
        <dbReference type="ARBA" id="ARBA00022840"/>
    </source>
</evidence>